<dbReference type="AlphaFoldDB" id="A0AAV5AKM4"/>
<keyword evidence="3" id="KW-1185">Reference proteome</keyword>
<evidence type="ECO:0000313" key="3">
    <source>
        <dbReference type="Proteomes" id="UP001050691"/>
    </source>
</evidence>
<evidence type="ECO:0000313" key="2">
    <source>
        <dbReference type="EMBL" id="GJJ14970.1"/>
    </source>
</evidence>
<evidence type="ECO:0000256" key="1">
    <source>
        <dbReference type="SAM" id="MobiDB-lite"/>
    </source>
</evidence>
<accession>A0AAV5AKM4</accession>
<reference evidence="2" key="1">
    <citation type="submission" date="2021-10" db="EMBL/GenBank/DDBJ databases">
        <title>De novo Genome Assembly of Clathrus columnatus (Basidiomycota, Fungi) Using Illumina and Nanopore Sequence Data.</title>
        <authorList>
            <person name="Ogiso-Tanaka E."/>
            <person name="Itagaki H."/>
            <person name="Hosoya T."/>
            <person name="Hosaka K."/>
        </authorList>
    </citation>
    <scope>NUCLEOTIDE SEQUENCE</scope>
    <source>
        <strain evidence="2">MO-923</strain>
    </source>
</reference>
<dbReference type="EMBL" id="BPWL01000010">
    <property type="protein sequence ID" value="GJJ14970.1"/>
    <property type="molecule type" value="Genomic_DNA"/>
</dbReference>
<sequence>MQQLPQDLLLQIYIDHLLDSQYQQLDHFFHEFTKTPSIWLSLLQRLKLLLPPGQPIVKGALGHHTAEYLISRSMRFQQKWRWDYNPLPGYYKFDCPKRVLSIVSLPGGKHMISVHDEGDTENTVQNVIIVWDMSFRGRRNHAIIAVLRLGASIHRLQARYALVGGHISLVIAYVQSPSEDSLSRITTVTVKYAHLALLNETSRLSSDSRAYEEFMQNSPGPFENLFNNSTQHSVGAISLSEINGLPILAVVHRSRTIVIYHLISRTRSTLRLLPLPDYGEWRHSIWNIKLLSSQEHVFVIRTLINPALDADDYTPIAFELYNFPPADGSCDDEEDHDCDHDVDDDRPQNHPVQFGTIMDYIVESCCISDGEASWNFRTHPDPDIPMLHMFSRSSPPPLSVFLTTKEKRGFIHFLMPPENKSPENHGYYYKLPATVHARYEWQDREAPIIFPGAYHSIVAMRSPPPQPLRGISVLQLCAYRTESYEFSGPKDINYYNPRSDDALPGSDEMGVDIPMAIGGTESLRNRAMKYPALPDLLAQSMRQGTRSLQFDEWLGRLFIVTSNDPDTIHVLDWSL</sequence>
<feature type="region of interest" description="Disordered" evidence="1">
    <location>
        <begin position="329"/>
        <end position="349"/>
    </location>
</feature>
<comment type="caution">
    <text evidence="2">The sequence shown here is derived from an EMBL/GenBank/DDBJ whole genome shotgun (WGS) entry which is preliminary data.</text>
</comment>
<feature type="compositionally biased region" description="Basic and acidic residues" evidence="1">
    <location>
        <begin position="337"/>
        <end position="348"/>
    </location>
</feature>
<dbReference type="Proteomes" id="UP001050691">
    <property type="component" value="Unassembled WGS sequence"/>
</dbReference>
<name>A0AAV5AKM4_9AGAM</name>
<organism evidence="2 3">
    <name type="scientific">Clathrus columnatus</name>
    <dbReference type="NCBI Taxonomy" id="1419009"/>
    <lineage>
        <taxon>Eukaryota</taxon>
        <taxon>Fungi</taxon>
        <taxon>Dikarya</taxon>
        <taxon>Basidiomycota</taxon>
        <taxon>Agaricomycotina</taxon>
        <taxon>Agaricomycetes</taxon>
        <taxon>Phallomycetidae</taxon>
        <taxon>Phallales</taxon>
        <taxon>Clathraceae</taxon>
        <taxon>Clathrus</taxon>
    </lineage>
</organism>
<protein>
    <submittedName>
        <fullName evidence="2">Uncharacterized protein</fullName>
    </submittedName>
</protein>
<proteinExistence type="predicted"/>
<gene>
    <name evidence="2" type="ORF">Clacol_009240</name>
</gene>